<name>A0A2I2G3M5_9EURO</name>
<proteinExistence type="predicted"/>
<keyword evidence="2" id="KW-1185">Reference proteome</keyword>
<dbReference type="VEuPathDB" id="FungiDB:P170DRAFT_385159"/>
<organism evidence="1 2">
    <name type="scientific">Aspergillus steynii IBT 23096</name>
    <dbReference type="NCBI Taxonomy" id="1392250"/>
    <lineage>
        <taxon>Eukaryota</taxon>
        <taxon>Fungi</taxon>
        <taxon>Dikarya</taxon>
        <taxon>Ascomycota</taxon>
        <taxon>Pezizomycotina</taxon>
        <taxon>Eurotiomycetes</taxon>
        <taxon>Eurotiomycetidae</taxon>
        <taxon>Eurotiales</taxon>
        <taxon>Aspergillaceae</taxon>
        <taxon>Aspergillus</taxon>
        <taxon>Aspergillus subgen. Circumdati</taxon>
    </lineage>
</organism>
<dbReference type="Proteomes" id="UP000234275">
    <property type="component" value="Unassembled WGS sequence"/>
</dbReference>
<dbReference type="OrthoDB" id="4191831at2759"/>
<evidence type="ECO:0000313" key="1">
    <source>
        <dbReference type="EMBL" id="PLB47476.1"/>
    </source>
</evidence>
<protein>
    <submittedName>
        <fullName evidence="1">F-box domain protein</fullName>
    </submittedName>
</protein>
<gene>
    <name evidence="1" type="ORF">P170DRAFT_385159</name>
</gene>
<dbReference type="AlphaFoldDB" id="A0A2I2G3M5"/>
<dbReference type="EMBL" id="MSFO01000005">
    <property type="protein sequence ID" value="PLB47476.1"/>
    <property type="molecule type" value="Genomic_DNA"/>
</dbReference>
<dbReference type="RefSeq" id="XP_024702778.1">
    <property type="nucleotide sequence ID" value="XM_024845709.1"/>
</dbReference>
<dbReference type="GeneID" id="36553408"/>
<accession>A0A2I2G3M5</accession>
<sequence length="484" mass="55086">MDASRPPPPQRKGKSPFAQLPRDCLGGILEHLALDDALSLSTSCNDLQASSVPFVLRDVSMDWTSRPRRQVLQLLQTIFKDPERASYVQHVSMMASGDPWDDTQPVGDWETERREFEDVLDQAMDLVRRAGVADADDWHLPIYGGNIYTLATVFLSQLPNLKSLRLDYSFVWWDGYPGIMLKQALLCPNGVFSTFQHLETVEYGANVPIAETHRPDDDEVPDGYPPYNPEQFMAWFCLPSLRHLNIWLRDLEGLEEARPDLDLSNLETLVMARSTATEQHMHFLLSRTPNLKGLHAALAYAWPGEAVLQDSPVFVQALEAVRPTLEKLSLGVECYPSSLGDREWNEADDPAFDPFHQFLTHFTTLRTAEVPLALLLGWYWGESAHLGPLLPSSLSHLCLRDDLRSFYDFEWSEDRAILLLESFLQDWRSHTPSLERITLRLWDQNYTGQRRDQEERLQTVASDAGVELQIVVDDLGSGLWTLDP</sequence>
<evidence type="ECO:0000313" key="2">
    <source>
        <dbReference type="Proteomes" id="UP000234275"/>
    </source>
</evidence>
<reference evidence="1 2" key="1">
    <citation type="submission" date="2016-12" db="EMBL/GenBank/DDBJ databases">
        <title>The genomes of Aspergillus section Nigri reveals drivers in fungal speciation.</title>
        <authorList>
            <consortium name="DOE Joint Genome Institute"/>
            <person name="Vesth T.C."/>
            <person name="Nybo J."/>
            <person name="Theobald S."/>
            <person name="Brandl J."/>
            <person name="Frisvad J.C."/>
            <person name="Nielsen K.F."/>
            <person name="Lyhne E.K."/>
            <person name="Kogle M.E."/>
            <person name="Kuo A."/>
            <person name="Riley R."/>
            <person name="Clum A."/>
            <person name="Nolan M."/>
            <person name="Lipzen A."/>
            <person name="Salamov A."/>
            <person name="Henrissat B."/>
            <person name="Wiebenga A."/>
            <person name="De Vries R.P."/>
            <person name="Grigoriev I.V."/>
            <person name="Mortensen U.H."/>
            <person name="Andersen M.R."/>
            <person name="Baker S.E."/>
        </authorList>
    </citation>
    <scope>NUCLEOTIDE SEQUENCE [LARGE SCALE GENOMIC DNA]</scope>
    <source>
        <strain evidence="1 2">IBT 23096</strain>
    </source>
</reference>
<comment type="caution">
    <text evidence="1">The sequence shown here is derived from an EMBL/GenBank/DDBJ whole genome shotgun (WGS) entry which is preliminary data.</text>
</comment>